<reference evidence="3 4" key="1">
    <citation type="submission" date="2021-05" db="EMBL/GenBank/DDBJ databases">
        <title>Genome Assembly of Synthetic Allotetraploid Brassica napus Reveals Homoeologous Exchanges between Subgenomes.</title>
        <authorList>
            <person name="Davis J.T."/>
        </authorList>
    </citation>
    <scope>NUCLEOTIDE SEQUENCE [LARGE SCALE GENOMIC DNA]</scope>
    <source>
        <strain evidence="4">cv. Da-Ae</strain>
        <tissue evidence="3">Seedling</tissue>
    </source>
</reference>
<dbReference type="EMBL" id="JAGKQM010000017">
    <property type="protein sequence ID" value="KAH0867011.1"/>
    <property type="molecule type" value="Genomic_DNA"/>
</dbReference>
<evidence type="ECO:0000313" key="4">
    <source>
        <dbReference type="Proteomes" id="UP000824890"/>
    </source>
</evidence>
<evidence type="ECO:0000256" key="1">
    <source>
        <dbReference type="SAM" id="MobiDB-lite"/>
    </source>
</evidence>
<evidence type="ECO:0000259" key="2">
    <source>
        <dbReference type="Pfam" id="PF08646"/>
    </source>
</evidence>
<feature type="domain" description="Replication factor A C-terminal" evidence="2">
    <location>
        <begin position="61"/>
        <end position="163"/>
    </location>
</feature>
<accession>A0ABQ7YIJ7</accession>
<dbReference type="SUPFAM" id="SSF50249">
    <property type="entry name" value="Nucleic acid-binding proteins"/>
    <property type="match status" value="1"/>
</dbReference>
<dbReference type="InterPro" id="IPR012340">
    <property type="entry name" value="NA-bd_OB-fold"/>
</dbReference>
<keyword evidence="4" id="KW-1185">Reference proteome</keyword>
<dbReference type="InterPro" id="IPR013955">
    <property type="entry name" value="Rep_factor-A_C"/>
</dbReference>
<evidence type="ECO:0000313" key="3">
    <source>
        <dbReference type="EMBL" id="KAH0867011.1"/>
    </source>
</evidence>
<protein>
    <recommendedName>
        <fullName evidence="2">Replication factor A C-terminal domain-containing protein</fullName>
    </recommendedName>
</protein>
<organism evidence="3 4">
    <name type="scientific">Brassica napus</name>
    <name type="common">Rape</name>
    <dbReference type="NCBI Taxonomy" id="3708"/>
    <lineage>
        <taxon>Eukaryota</taxon>
        <taxon>Viridiplantae</taxon>
        <taxon>Streptophyta</taxon>
        <taxon>Embryophyta</taxon>
        <taxon>Tracheophyta</taxon>
        <taxon>Spermatophyta</taxon>
        <taxon>Magnoliopsida</taxon>
        <taxon>eudicotyledons</taxon>
        <taxon>Gunneridae</taxon>
        <taxon>Pentapetalae</taxon>
        <taxon>rosids</taxon>
        <taxon>malvids</taxon>
        <taxon>Brassicales</taxon>
        <taxon>Brassicaceae</taxon>
        <taxon>Brassiceae</taxon>
        <taxon>Brassica</taxon>
    </lineage>
</organism>
<dbReference type="Pfam" id="PF08646">
    <property type="entry name" value="Rep_fac-A_C"/>
    <property type="match status" value="1"/>
</dbReference>
<proteinExistence type="predicted"/>
<dbReference type="Gene3D" id="2.40.50.140">
    <property type="entry name" value="Nucleic acid-binding proteins"/>
    <property type="match status" value="1"/>
</dbReference>
<gene>
    <name evidence="3" type="ORF">HID58_074033</name>
</gene>
<sequence>MKLSSKPNNDSTCEETGTGFTRGFEQLCSGVTPHKLLSSYAKPKSAQWKLLTAGVTSHVLKCSKKLQRGISSFTCTTCFNAIAVGVVRYCVELLVEAGEDTVVFVAFNSAMSKLTGVSDAEFQGHREQDPRGYQHPQFLEDIVGNTYIFHLKLIEFNFSANHKSFTIARIFDPRESQDLRSQRIPGSAFAAHGGGNNSDDDMHGANCASCKFHVGNSSDGNPPENGDHINDPSDSDETIPNREQEASIIENVDDVAQVSPEGIHSRRVEMHRFLHLDHL</sequence>
<name>A0ABQ7YIJ7_BRANA</name>
<dbReference type="Proteomes" id="UP000824890">
    <property type="component" value="Unassembled WGS sequence"/>
</dbReference>
<comment type="caution">
    <text evidence="3">The sequence shown here is derived from an EMBL/GenBank/DDBJ whole genome shotgun (WGS) entry which is preliminary data.</text>
</comment>
<feature type="region of interest" description="Disordered" evidence="1">
    <location>
        <begin position="216"/>
        <end position="239"/>
    </location>
</feature>